<dbReference type="InterPro" id="IPR001173">
    <property type="entry name" value="Glyco_trans_2-like"/>
</dbReference>
<dbReference type="InterPro" id="IPR050256">
    <property type="entry name" value="Glycosyltransferase_2"/>
</dbReference>
<evidence type="ECO:0000313" key="4">
    <source>
        <dbReference type="EMBL" id="GAA4006633.1"/>
    </source>
</evidence>
<organism evidence="4 5">
    <name type="scientific">Streptomyces plumbiresistens</name>
    <dbReference type="NCBI Taxonomy" id="511811"/>
    <lineage>
        <taxon>Bacteria</taxon>
        <taxon>Bacillati</taxon>
        <taxon>Actinomycetota</taxon>
        <taxon>Actinomycetes</taxon>
        <taxon>Kitasatosporales</taxon>
        <taxon>Streptomycetaceae</taxon>
        <taxon>Streptomyces</taxon>
    </lineage>
</organism>
<dbReference type="InterPro" id="IPR029044">
    <property type="entry name" value="Nucleotide-diphossugar_trans"/>
</dbReference>
<comment type="caution">
    <text evidence="4">The sequence shown here is derived from an EMBL/GenBank/DDBJ whole genome shotgun (WGS) entry which is preliminary data.</text>
</comment>
<feature type="compositionally biased region" description="Low complexity" evidence="2">
    <location>
        <begin position="252"/>
        <end position="264"/>
    </location>
</feature>
<dbReference type="RefSeq" id="WP_266435053.1">
    <property type="nucleotide sequence ID" value="NZ_BAAAZX010000016.1"/>
</dbReference>
<feature type="domain" description="Glycosyltransferase 2-like" evidence="3">
    <location>
        <begin position="5"/>
        <end position="163"/>
    </location>
</feature>
<evidence type="ECO:0000313" key="5">
    <source>
        <dbReference type="Proteomes" id="UP001500456"/>
    </source>
</evidence>
<evidence type="ECO:0000256" key="2">
    <source>
        <dbReference type="SAM" id="MobiDB-lite"/>
    </source>
</evidence>
<dbReference type="Pfam" id="PF00535">
    <property type="entry name" value="Glycos_transf_2"/>
    <property type="match status" value="1"/>
</dbReference>
<dbReference type="PANTHER" id="PTHR48090:SF7">
    <property type="entry name" value="RFBJ PROTEIN"/>
    <property type="match status" value="1"/>
</dbReference>
<gene>
    <name evidence="4" type="ORF">GCM10022232_53150</name>
</gene>
<reference evidence="5" key="1">
    <citation type="journal article" date="2019" name="Int. J. Syst. Evol. Microbiol.">
        <title>The Global Catalogue of Microorganisms (GCM) 10K type strain sequencing project: providing services to taxonomists for standard genome sequencing and annotation.</title>
        <authorList>
            <consortium name="The Broad Institute Genomics Platform"/>
            <consortium name="The Broad Institute Genome Sequencing Center for Infectious Disease"/>
            <person name="Wu L."/>
            <person name="Ma J."/>
        </authorList>
    </citation>
    <scope>NUCLEOTIDE SEQUENCE [LARGE SCALE GENOMIC DNA]</scope>
    <source>
        <strain evidence="5">JCM 16924</strain>
    </source>
</reference>
<proteinExistence type="inferred from homology"/>
<dbReference type="SUPFAM" id="SSF53448">
    <property type="entry name" value="Nucleotide-diphospho-sugar transferases"/>
    <property type="match status" value="1"/>
</dbReference>
<dbReference type="Proteomes" id="UP001500456">
    <property type="component" value="Unassembled WGS sequence"/>
</dbReference>
<feature type="compositionally biased region" description="Basic and acidic residues" evidence="2">
    <location>
        <begin position="233"/>
        <end position="243"/>
    </location>
</feature>
<dbReference type="Gene3D" id="3.90.550.10">
    <property type="entry name" value="Spore Coat Polysaccharide Biosynthesis Protein SpsA, Chain A"/>
    <property type="match status" value="1"/>
</dbReference>
<dbReference type="CDD" id="cd04179">
    <property type="entry name" value="DPM_DPG-synthase_like"/>
    <property type="match status" value="1"/>
</dbReference>
<sequence>MSTLSIVIPALNEAENLPHVFATIPLEELTQQGWGVEVVIADNGSTDGTAEIAASYGARVVHQPLRGYGNAYKAGIAAARGEVIATGDADCTYPFDDLPRLLSIVDEKQVEFLNTNRLGRENREAMKPSHTVANHALSLISRKLFKSQMRDSQSGMWVFRRYIWESLKVTSDGMGFSQEIKNAAVREGFRCLEVPIEYRPRGGEVKLNAVSDGVSNLAQLFRHRLKDNALRTDTRSQWRDRSTRPVPPPLMPAQRQAAPADAPQKMVWTGHHGV</sequence>
<accession>A0ABP7S4K2</accession>
<keyword evidence="5" id="KW-1185">Reference proteome</keyword>
<comment type="similarity">
    <text evidence="1">Belongs to the glycosyltransferase 2 family.</text>
</comment>
<feature type="region of interest" description="Disordered" evidence="2">
    <location>
        <begin position="233"/>
        <end position="274"/>
    </location>
</feature>
<dbReference type="EMBL" id="BAAAZX010000016">
    <property type="protein sequence ID" value="GAA4006633.1"/>
    <property type="molecule type" value="Genomic_DNA"/>
</dbReference>
<evidence type="ECO:0000259" key="3">
    <source>
        <dbReference type="Pfam" id="PF00535"/>
    </source>
</evidence>
<name>A0ABP7S4K2_9ACTN</name>
<protein>
    <recommendedName>
        <fullName evidence="3">Glycosyltransferase 2-like domain-containing protein</fullName>
    </recommendedName>
</protein>
<dbReference type="PANTHER" id="PTHR48090">
    <property type="entry name" value="UNDECAPRENYL-PHOSPHATE 4-DEOXY-4-FORMAMIDO-L-ARABINOSE TRANSFERASE-RELATED"/>
    <property type="match status" value="1"/>
</dbReference>
<evidence type="ECO:0000256" key="1">
    <source>
        <dbReference type="ARBA" id="ARBA00006739"/>
    </source>
</evidence>